<dbReference type="InterPro" id="IPR003661">
    <property type="entry name" value="HisK_dim/P_dom"/>
</dbReference>
<dbReference type="InterPro" id="IPR004358">
    <property type="entry name" value="Sig_transdc_His_kin-like_C"/>
</dbReference>
<comment type="catalytic activity">
    <reaction evidence="1">
        <text>ATP + protein L-histidine = ADP + protein N-phospho-L-histidine.</text>
        <dbReference type="EC" id="2.7.13.3"/>
    </reaction>
</comment>
<evidence type="ECO:0000313" key="17">
    <source>
        <dbReference type="EMBL" id="EGK04083.1"/>
    </source>
</evidence>
<dbReference type="Gene3D" id="3.40.50.2300">
    <property type="match status" value="1"/>
</dbReference>
<evidence type="ECO:0000256" key="7">
    <source>
        <dbReference type="ARBA" id="ARBA00022840"/>
    </source>
</evidence>
<dbReference type="InterPro" id="IPR011006">
    <property type="entry name" value="CheY-like_superfamily"/>
</dbReference>
<dbReference type="InterPro" id="IPR036097">
    <property type="entry name" value="HisK_dim/P_sf"/>
</dbReference>
<organism evidence="17 18">
    <name type="scientific">Dysgonomonas mossii DSM 22836</name>
    <dbReference type="NCBI Taxonomy" id="742767"/>
    <lineage>
        <taxon>Bacteria</taxon>
        <taxon>Pseudomonadati</taxon>
        <taxon>Bacteroidota</taxon>
        <taxon>Bacteroidia</taxon>
        <taxon>Bacteroidales</taxon>
        <taxon>Dysgonomonadaceae</taxon>
        <taxon>Dysgonomonas</taxon>
    </lineage>
</organism>
<keyword evidence="13" id="KW-1133">Transmembrane helix</keyword>
<dbReference type="PANTHER" id="PTHR43547:SF2">
    <property type="entry name" value="HYBRID SIGNAL TRANSDUCTION HISTIDINE KINASE C"/>
    <property type="match status" value="1"/>
</dbReference>
<evidence type="ECO:0000259" key="16">
    <source>
        <dbReference type="PROSITE" id="PS50110"/>
    </source>
</evidence>
<evidence type="ECO:0000256" key="10">
    <source>
        <dbReference type="ARBA" id="ARBA00023125"/>
    </source>
</evidence>
<evidence type="ECO:0000256" key="5">
    <source>
        <dbReference type="ARBA" id="ARBA00022741"/>
    </source>
</evidence>
<evidence type="ECO:0000313" key="18">
    <source>
        <dbReference type="Proteomes" id="UP000006420"/>
    </source>
</evidence>
<dbReference type="Gene3D" id="1.10.287.130">
    <property type="match status" value="1"/>
</dbReference>
<comment type="caution">
    <text evidence="17">The sequence shown here is derived from an EMBL/GenBank/DDBJ whole genome shotgun (WGS) entry which is preliminary data.</text>
</comment>
<proteinExistence type="predicted"/>
<dbReference type="GO" id="GO:0003700">
    <property type="term" value="F:DNA-binding transcription factor activity"/>
    <property type="evidence" value="ECO:0007669"/>
    <property type="project" value="InterPro"/>
</dbReference>
<dbReference type="eggNOG" id="COG0745">
    <property type="taxonomic scope" value="Bacteria"/>
</dbReference>
<keyword evidence="8" id="KW-0902">Two-component regulatory system</keyword>
<dbReference type="InterPro" id="IPR001789">
    <property type="entry name" value="Sig_transdc_resp-reg_receiver"/>
</dbReference>
<dbReference type="InterPro" id="IPR011110">
    <property type="entry name" value="Reg_prop"/>
</dbReference>
<dbReference type="InterPro" id="IPR011123">
    <property type="entry name" value="Y_Y_Y"/>
</dbReference>
<dbReference type="PROSITE" id="PS00041">
    <property type="entry name" value="HTH_ARAC_FAMILY_1"/>
    <property type="match status" value="1"/>
</dbReference>
<dbReference type="FunFam" id="2.60.40.10:FF:000791">
    <property type="entry name" value="Two-component system sensor histidine kinase/response regulator"/>
    <property type="match status" value="1"/>
</dbReference>
<dbReference type="Gene3D" id="2.60.40.10">
    <property type="entry name" value="Immunoglobulins"/>
    <property type="match status" value="1"/>
</dbReference>
<protein>
    <recommendedName>
        <fullName evidence="2">histidine kinase</fullName>
        <ecNumber evidence="2">2.7.13.3</ecNumber>
    </recommendedName>
</protein>
<dbReference type="CDD" id="cd00082">
    <property type="entry name" value="HisKA"/>
    <property type="match status" value="1"/>
</dbReference>
<keyword evidence="18" id="KW-1185">Reference proteome</keyword>
<dbReference type="Pfam" id="PF07494">
    <property type="entry name" value="Reg_prop"/>
    <property type="match status" value="4"/>
</dbReference>
<dbReference type="SMART" id="SM00387">
    <property type="entry name" value="HATPase_c"/>
    <property type="match status" value="1"/>
</dbReference>
<dbReference type="SUPFAM" id="SSF46689">
    <property type="entry name" value="Homeodomain-like"/>
    <property type="match status" value="1"/>
</dbReference>
<dbReference type="PROSITE" id="PS01124">
    <property type="entry name" value="HTH_ARAC_FAMILY_2"/>
    <property type="match status" value="1"/>
</dbReference>
<dbReference type="Pfam" id="PF12833">
    <property type="entry name" value="HTH_18"/>
    <property type="match status" value="1"/>
</dbReference>
<dbReference type="SUPFAM" id="SSF55874">
    <property type="entry name" value="ATPase domain of HSP90 chaperone/DNA topoisomerase II/histidine kinase"/>
    <property type="match status" value="1"/>
</dbReference>
<keyword evidence="11" id="KW-0804">Transcription</keyword>
<keyword evidence="4" id="KW-0808">Transferase</keyword>
<evidence type="ECO:0000256" key="8">
    <source>
        <dbReference type="ARBA" id="ARBA00023012"/>
    </source>
</evidence>
<keyword evidence="6" id="KW-0418">Kinase</keyword>
<dbReference type="GO" id="GO:0043565">
    <property type="term" value="F:sequence-specific DNA binding"/>
    <property type="evidence" value="ECO:0007669"/>
    <property type="project" value="InterPro"/>
</dbReference>
<evidence type="ECO:0000259" key="14">
    <source>
        <dbReference type="PROSITE" id="PS01124"/>
    </source>
</evidence>
<gene>
    <name evidence="17" type="ORF">HMPREF9456_01111</name>
</gene>
<evidence type="ECO:0000256" key="2">
    <source>
        <dbReference type="ARBA" id="ARBA00012438"/>
    </source>
</evidence>
<feature type="domain" description="HTH araC/xylS-type" evidence="14">
    <location>
        <begin position="1294"/>
        <end position="1393"/>
    </location>
</feature>
<keyword evidence="3 12" id="KW-0597">Phosphoprotein</keyword>
<dbReference type="InterPro" id="IPR003594">
    <property type="entry name" value="HATPase_dom"/>
</dbReference>
<keyword evidence="13" id="KW-0472">Membrane</keyword>
<evidence type="ECO:0000256" key="9">
    <source>
        <dbReference type="ARBA" id="ARBA00023015"/>
    </source>
</evidence>
<dbReference type="SMART" id="SM00342">
    <property type="entry name" value="HTH_ARAC"/>
    <property type="match status" value="1"/>
</dbReference>
<keyword evidence="9" id="KW-0805">Transcription regulation</keyword>
<dbReference type="PROSITE" id="PS50110">
    <property type="entry name" value="RESPONSE_REGULATORY"/>
    <property type="match status" value="1"/>
</dbReference>
<keyword evidence="7" id="KW-0067">ATP-binding</keyword>
<dbReference type="OrthoDB" id="9797097at2"/>
<dbReference type="FunFam" id="1.10.10.60:FF:000284">
    <property type="entry name" value="Two-component system sensor histidine kinase/response regulator"/>
    <property type="match status" value="1"/>
</dbReference>
<keyword evidence="5" id="KW-0547">Nucleotide-binding</keyword>
<dbReference type="GO" id="GO:0005524">
    <property type="term" value="F:ATP binding"/>
    <property type="evidence" value="ECO:0007669"/>
    <property type="project" value="UniProtKB-KW"/>
</dbReference>
<dbReference type="InterPro" id="IPR018062">
    <property type="entry name" value="HTH_AraC-typ_CS"/>
</dbReference>
<dbReference type="SUPFAM" id="SSF50998">
    <property type="entry name" value="Quinoprotein alcohol dehydrogenase-like"/>
    <property type="match status" value="1"/>
</dbReference>
<evidence type="ECO:0000256" key="3">
    <source>
        <dbReference type="ARBA" id="ARBA00022553"/>
    </source>
</evidence>
<dbReference type="eggNOG" id="COG5002">
    <property type="taxonomic scope" value="Bacteria"/>
</dbReference>
<dbReference type="FunFam" id="1.10.287.130:FF:000045">
    <property type="entry name" value="Two-component system sensor histidine kinase/response regulator"/>
    <property type="match status" value="1"/>
</dbReference>
<dbReference type="Proteomes" id="UP000006420">
    <property type="component" value="Unassembled WGS sequence"/>
</dbReference>
<dbReference type="Gene3D" id="3.30.565.10">
    <property type="entry name" value="Histidine kinase-like ATPase, C-terminal domain"/>
    <property type="match status" value="1"/>
</dbReference>
<dbReference type="Gene3D" id="1.10.10.60">
    <property type="entry name" value="Homeodomain-like"/>
    <property type="match status" value="2"/>
</dbReference>
<dbReference type="EMBL" id="ADLW01000004">
    <property type="protein sequence ID" value="EGK04083.1"/>
    <property type="molecule type" value="Genomic_DNA"/>
</dbReference>
<evidence type="ECO:0000256" key="6">
    <source>
        <dbReference type="ARBA" id="ARBA00022777"/>
    </source>
</evidence>
<dbReference type="FunFam" id="3.30.565.10:FF:000037">
    <property type="entry name" value="Hybrid sensor histidine kinase/response regulator"/>
    <property type="match status" value="1"/>
</dbReference>
<dbReference type="SUPFAM" id="SSF47384">
    <property type="entry name" value="Homodimeric domain of signal transducing histidine kinase"/>
    <property type="match status" value="1"/>
</dbReference>
<dbReference type="InterPro" id="IPR036890">
    <property type="entry name" value="HATPase_C_sf"/>
</dbReference>
<dbReference type="InterPro" id="IPR005467">
    <property type="entry name" value="His_kinase_dom"/>
</dbReference>
<keyword evidence="10" id="KW-0238">DNA-binding</keyword>
<dbReference type="Pfam" id="PF00512">
    <property type="entry name" value="HisKA"/>
    <property type="match status" value="1"/>
</dbReference>
<dbReference type="Pfam" id="PF07495">
    <property type="entry name" value="Y_Y_Y"/>
    <property type="match status" value="1"/>
</dbReference>
<accession>F8WZJ7</accession>
<dbReference type="InterPro" id="IPR013783">
    <property type="entry name" value="Ig-like_fold"/>
</dbReference>
<dbReference type="InterPro" id="IPR009057">
    <property type="entry name" value="Homeodomain-like_sf"/>
</dbReference>
<feature type="modified residue" description="4-aspartylphosphate" evidence="12">
    <location>
        <position position="1195"/>
    </location>
</feature>
<dbReference type="Gene3D" id="2.130.10.10">
    <property type="entry name" value="YVTN repeat-like/Quinoprotein amine dehydrogenase"/>
    <property type="match status" value="3"/>
</dbReference>
<dbReference type="Pfam" id="PF00072">
    <property type="entry name" value="Response_reg"/>
    <property type="match status" value="1"/>
</dbReference>
<evidence type="ECO:0000256" key="4">
    <source>
        <dbReference type="ARBA" id="ARBA00022679"/>
    </source>
</evidence>
<name>F8WZJ7_9BACT</name>
<reference evidence="17 18" key="1">
    <citation type="submission" date="2011-04" db="EMBL/GenBank/DDBJ databases">
        <title>The Genome Sequence of Dysgonomonas mossii DSM 22836.</title>
        <authorList>
            <consortium name="The Broad Institute Genome Sequencing Platform"/>
            <person name="Earl A."/>
            <person name="Ward D."/>
            <person name="Feldgarden M."/>
            <person name="Gevers D."/>
            <person name="Pudlo N."/>
            <person name="Martens E."/>
            <person name="Allen-Vercoe E."/>
            <person name="Young S.K."/>
            <person name="Zeng Q."/>
            <person name="Gargeya S."/>
            <person name="Fitzgerald M."/>
            <person name="Haas B."/>
            <person name="Abouelleil A."/>
            <person name="Alvarado L."/>
            <person name="Arachchi H.M."/>
            <person name="Berlin A."/>
            <person name="Brown A."/>
            <person name="Chapman S.B."/>
            <person name="Chen Z."/>
            <person name="Dunbar C."/>
            <person name="Freedman E."/>
            <person name="Gearin G."/>
            <person name="Gellesch M."/>
            <person name="Goldberg J."/>
            <person name="Griggs A."/>
            <person name="Gujja S."/>
            <person name="Heiman D."/>
            <person name="Howarth C."/>
            <person name="Larson L."/>
            <person name="Lui A."/>
            <person name="MacDonald P.J.P."/>
            <person name="Mehta T."/>
            <person name="Montmayeur A."/>
            <person name="Murphy C."/>
            <person name="Neiman D."/>
            <person name="Pearson M."/>
            <person name="Priest M."/>
            <person name="Roberts A."/>
            <person name="Saif S."/>
            <person name="Shea T."/>
            <person name="Shenoy N."/>
            <person name="Sisk P."/>
            <person name="Stolte C."/>
            <person name="Sykes S."/>
            <person name="Yandava C."/>
            <person name="Wortman J."/>
            <person name="Nusbaum C."/>
            <person name="Birren B."/>
        </authorList>
    </citation>
    <scope>NUCLEOTIDE SEQUENCE [LARGE SCALE GENOMIC DNA]</scope>
    <source>
        <strain evidence="17 18">DSM 22836</strain>
    </source>
</reference>
<dbReference type="eggNOG" id="COG3292">
    <property type="taxonomic scope" value="Bacteria"/>
</dbReference>
<feature type="transmembrane region" description="Helical" evidence="13">
    <location>
        <begin position="827"/>
        <end position="848"/>
    </location>
</feature>
<dbReference type="EC" id="2.7.13.3" evidence="2"/>
<dbReference type="InterPro" id="IPR018060">
    <property type="entry name" value="HTH_AraC"/>
</dbReference>
<dbReference type="SUPFAM" id="SSF63829">
    <property type="entry name" value="Calcium-dependent phosphotriesterase"/>
    <property type="match status" value="2"/>
</dbReference>
<keyword evidence="13" id="KW-0812">Transmembrane</keyword>
<feature type="domain" description="Response regulatory" evidence="16">
    <location>
        <begin position="1147"/>
        <end position="1262"/>
    </location>
</feature>
<dbReference type="SMART" id="SM00448">
    <property type="entry name" value="REC"/>
    <property type="match status" value="1"/>
</dbReference>
<sequence>MLTKHQKSLYLYKFVSIEPEYLAMKKPLYTLLFLLLSFIIKAQQFEFSHLNNTNGLSNNQVEAILKDSRGFMWFGTNMGLNRYDGINFKTYKNIKNDSKSPSYDRFTGIQEDINGNLWLQSSAGIYMLYDWKSESFINNIDSLLSDIGLPPAPAIIEIDKKKDLYISYPGKGIHKYDATSNKITIYKQSKNTNDLALSDISDIKIKDNYIWVLHNDGLLERVNMQTNKVDMRNTFFKDNNQNSTIQKSLFIDSDNDIWVYPSIADKGVVYLNTKKGQWTLLDTNSKVALSSSFVRCVGQDINGLIWIGTDHGGISILDKKNQKITVLKNDIYNHNSISQNSIISFYGEPNGTVWVGTYKSGVSYYHPNLFKFRKSPLFYMFNKNAEIFDCNSLYKDKSDNLWIGTNGTGLIKYHQSTEKVERFRNNPNDAGSISSDIITSIYEDHRQTLWIGTFMGGLNAFDGKSFKKFQLNETNSNSLSSKSVYSLTEDNDQNLWIATLGGGIDQLNSARDTFTHHNMSNSKDLLSNYIVSMFVDTQNNIFLSTDRGICVLDESKKEVRRYFPNNTFLDSLTSIVINNQIVDSRGLLWIATDKGINVYYPAKQRFEYITNTEGLPSDEVVSLIEDNDGNIWAGTRNGLVCFYCKYDNQQLTYTIASFDVNDGLPGSVFNTNAIFKDKDGIIYIGSTKGYTSFDPRKIVFNKNVPKPHFTDLLITNQVIKPNTKYNGRVILEKSITDLDEIILHYGETNFTIQFSSLNYIHSEKNRYKYMLEGLDNKWTETSTGIGSASYSNLNAGTYKLIVYASNDDNVWSSEPIVLTIVVKPPFWLSWWATIIYILIIITVLRFFIKYKLNKQKEEYEQAQKILEAQKIHEVDELKFKFFTNISHEFKTPLTLILTPLEKLMKSSVSEEQKATMSIMHKNAKNLLNMVNEILDFRKFDQNKMTLNISRGNIIEFTKEICQSFSALAGEKSIKLTFTTYLQELQMEFDKEKMHKIISNLISNAFKYTEDGQIDVSIGISELLQTDTPTKQLCLKVSDTGVGIEKEYLEKIFERFFRIEKVEKNNQSGTGVGLHLASEYVKLHGGEIQVESTEGKGSTFTILLPIQNSTYKELSNQDIIHSGDISISEIKEGAELDLKSAQRAHLPLLLIVDDNEDFCEFITSLFIDDYRTVIANDGEEGYSIVLDQLPDIILCDVMMPKMDGYEFCRHVKGDIRTSHIPIILLTAKSSEESKYSGIEAGADDYISKPFNIDMLKLKIAKIIERQKKVHSNFKKKIDISLSEIEITSMDEKFVQKTISIVEENIGNPEFLVEDLCKEMGMSRVYFYKKILALTDKTPSEFIRFIRLKRAADLLEKSQMFVNEIAFQVGFNDPKYFRKYFKEEFGVTPNEYKKNVSK</sequence>
<dbReference type="SMART" id="SM00388">
    <property type="entry name" value="HisKA"/>
    <property type="match status" value="1"/>
</dbReference>
<dbReference type="Pfam" id="PF02518">
    <property type="entry name" value="HATPase_c"/>
    <property type="match status" value="1"/>
</dbReference>
<dbReference type="SUPFAM" id="SSF52172">
    <property type="entry name" value="CheY-like"/>
    <property type="match status" value="1"/>
</dbReference>
<dbReference type="InterPro" id="IPR015943">
    <property type="entry name" value="WD40/YVTN_repeat-like_dom_sf"/>
</dbReference>
<dbReference type="HOGENOM" id="CLU_000445_28_1_10"/>
<dbReference type="PANTHER" id="PTHR43547">
    <property type="entry name" value="TWO-COMPONENT HISTIDINE KINASE"/>
    <property type="match status" value="1"/>
</dbReference>
<feature type="domain" description="Histidine kinase" evidence="15">
    <location>
        <begin position="884"/>
        <end position="1107"/>
    </location>
</feature>
<evidence type="ECO:0000256" key="12">
    <source>
        <dbReference type="PROSITE-ProRule" id="PRU00169"/>
    </source>
</evidence>
<evidence type="ECO:0000256" key="11">
    <source>
        <dbReference type="ARBA" id="ARBA00023163"/>
    </source>
</evidence>
<dbReference type="PROSITE" id="PS50109">
    <property type="entry name" value="HIS_KIN"/>
    <property type="match status" value="1"/>
</dbReference>
<evidence type="ECO:0000256" key="13">
    <source>
        <dbReference type="SAM" id="Phobius"/>
    </source>
</evidence>
<dbReference type="GO" id="GO:0000155">
    <property type="term" value="F:phosphorelay sensor kinase activity"/>
    <property type="evidence" value="ECO:0007669"/>
    <property type="project" value="InterPro"/>
</dbReference>
<evidence type="ECO:0000259" key="15">
    <source>
        <dbReference type="PROSITE" id="PS50109"/>
    </source>
</evidence>
<dbReference type="InterPro" id="IPR011047">
    <property type="entry name" value="Quinoprotein_ADH-like_sf"/>
</dbReference>
<evidence type="ECO:0000256" key="1">
    <source>
        <dbReference type="ARBA" id="ARBA00000085"/>
    </source>
</evidence>
<dbReference type="PRINTS" id="PR00344">
    <property type="entry name" value="BCTRLSENSOR"/>
</dbReference>
<dbReference type="STRING" id="742767.HMPREF9456_01111"/>